<dbReference type="HOGENOM" id="CLU_2777683_0_0_1"/>
<dbReference type="KEGG" id="mtm:MYCTH_2130701"/>
<name>G2QPL6_THET4</name>
<reference evidence="2 3" key="1">
    <citation type="journal article" date="2011" name="Nat. Biotechnol.">
        <title>Comparative genomic analysis of the thermophilic biomass-degrading fungi Myceliophthora thermophila and Thielavia terrestris.</title>
        <authorList>
            <person name="Berka R.M."/>
            <person name="Grigoriev I.V."/>
            <person name="Otillar R."/>
            <person name="Salamov A."/>
            <person name="Grimwood J."/>
            <person name="Reid I."/>
            <person name="Ishmael N."/>
            <person name="John T."/>
            <person name="Darmond C."/>
            <person name="Moisan M.-C."/>
            <person name="Henrissat B."/>
            <person name="Coutinho P.M."/>
            <person name="Lombard V."/>
            <person name="Natvig D.O."/>
            <person name="Lindquist E."/>
            <person name="Schmutz J."/>
            <person name="Lucas S."/>
            <person name="Harris P."/>
            <person name="Powlowski J."/>
            <person name="Bellemare A."/>
            <person name="Taylor D."/>
            <person name="Butler G."/>
            <person name="de Vries R.P."/>
            <person name="Allijn I.E."/>
            <person name="van den Brink J."/>
            <person name="Ushinsky S."/>
            <person name="Storms R."/>
            <person name="Powell A.J."/>
            <person name="Paulsen I.T."/>
            <person name="Elbourne L.D.H."/>
            <person name="Baker S.E."/>
            <person name="Magnuson J."/>
            <person name="LaBoissiere S."/>
            <person name="Clutterbuck A.J."/>
            <person name="Martinez D."/>
            <person name="Wogulis M."/>
            <person name="de Leon A.L."/>
            <person name="Rey M.W."/>
            <person name="Tsang A."/>
        </authorList>
    </citation>
    <scope>NUCLEOTIDE SEQUENCE [LARGE SCALE GENOMIC DNA]</scope>
    <source>
        <strain evidence="3">ATCC 42464 / BCRC 31852 / DSM 1799</strain>
    </source>
</reference>
<evidence type="ECO:0000313" key="2">
    <source>
        <dbReference type="EMBL" id="AEO61529.1"/>
    </source>
</evidence>
<dbReference type="VEuPathDB" id="FungiDB:MYCTH_2130701"/>
<sequence>MPSPNTISDSMKQSIWPRTTTPRNEHSEPTAWSDARMNRVNHKTAAQLSGTSKLSFRDPAIDSNHRGGS</sequence>
<feature type="compositionally biased region" description="Polar residues" evidence="1">
    <location>
        <begin position="1"/>
        <end position="22"/>
    </location>
</feature>
<dbReference type="RefSeq" id="XP_003666774.1">
    <property type="nucleotide sequence ID" value="XM_003666726.1"/>
</dbReference>
<dbReference type="GeneID" id="11506981"/>
<protein>
    <submittedName>
        <fullName evidence="2">Uncharacterized protein</fullName>
    </submittedName>
</protein>
<proteinExistence type="predicted"/>
<keyword evidence="3" id="KW-1185">Reference proteome</keyword>
<dbReference type="AlphaFoldDB" id="G2QPL6"/>
<feature type="region of interest" description="Disordered" evidence="1">
    <location>
        <begin position="45"/>
        <end position="69"/>
    </location>
</feature>
<feature type="compositionally biased region" description="Polar residues" evidence="1">
    <location>
        <begin position="45"/>
        <end position="54"/>
    </location>
</feature>
<dbReference type="EMBL" id="CP003008">
    <property type="protein sequence ID" value="AEO61529.1"/>
    <property type="molecule type" value="Genomic_DNA"/>
</dbReference>
<feature type="compositionally biased region" description="Basic and acidic residues" evidence="1">
    <location>
        <begin position="55"/>
        <end position="69"/>
    </location>
</feature>
<dbReference type="Proteomes" id="UP000007322">
    <property type="component" value="Chromosome 7"/>
</dbReference>
<organism evidence="2 3">
    <name type="scientific">Thermothelomyces thermophilus (strain ATCC 42464 / BCRC 31852 / DSM 1799)</name>
    <name type="common">Sporotrichum thermophile</name>
    <dbReference type="NCBI Taxonomy" id="573729"/>
    <lineage>
        <taxon>Eukaryota</taxon>
        <taxon>Fungi</taxon>
        <taxon>Dikarya</taxon>
        <taxon>Ascomycota</taxon>
        <taxon>Pezizomycotina</taxon>
        <taxon>Sordariomycetes</taxon>
        <taxon>Sordariomycetidae</taxon>
        <taxon>Sordariales</taxon>
        <taxon>Chaetomiaceae</taxon>
        <taxon>Thermothelomyces</taxon>
    </lineage>
</organism>
<accession>G2QPL6</accession>
<gene>
    <name evidence="2" type="ORF">MYCTH_2130701</name>
</gene>
<evidence type="ECO:0000313" key="3">
    <source>
        <dbReference type="Proteomes" id="UP000007322"/>
    </source>
</evidence>
<feature type="region of interest" description="Disordered" evidence="1">
    <location>
        <begin position="1"/>
        <end position="30"/>
    </location>
</feature>
<dbReference type="InParanoid" id="G2QPL6"/>
<evidence type="ECO:0000256" key="1">
    <source>
        <dbReference type="SAM" id="MobiDB-lite"/>
    </source>
</evidence>